<dbReference type="Proteomes" id="UP000217785">
    <property type="component" value="Unassembled WGS sequence"/>
</dbReference>
<dbReference type="InterPro" id="IPR036291">
    <property type="entry name" value="NAD(P)-bd_dom_sf"/>
</dbReference>
<keyword evidence="3" id="KW-1185">Reference proteome</keyword>
<dbReference type="InterPro" id="IPR013116">
    <property type="entry name" value="KARI_N"/>
</dbReference>
<organism evidence="2 3">
    <name type="scientific">Effusibacillus lacus</name>
    <dbReference type="NCBI Taxonomy" id="1348429"/>
    <lineage>
        <taxon>Bacteria</taxon>
        <taxon>Bacillati</taxon>
        <taxon>Bacillota</taxon>
        <taxon>Bacilli</taxon>
        <taxon>Bacillales</taxon>
        <taxon>Alicyclobacillaceae</taxon>
        <taxon>Effusibacillus</taxon>
    </lineage>
</organism>
<feature type="domain" description="KARI N-terminal Rossmann" evidence="1">
    <location>
        <begin position="1"/>
        <end position="71"/>
    </location>
</feature>
<dbReference type="Pfam" id="PF07991">
    <property type="entry name" value="KARI_N"/>
    <property type="match status" value="1"/>
</dbReference>
<evidence type="ECO:0000313" key="2">
    <source>
        <dbReference type="EMBL" id="GAX91351.1"/>
    </source>
</evidence>
<dbReference type="OrthoDB" id="2900258at2"/>
<keyword evidence="2" id="KW-0413">Isomerase</keyword>
<dbReference type="GO" id="GO:0016853">
    <property type="term" value="F:isomerase activity"/>
    <property type="evidence" value="ECO:0007669"/>
    <property type="project" value="UniProtKB-KW"/>
</dbReference>
<dbReference type="Gene3D" id="3.40.50.720">
    <property type="entry name" value="NAD(P)-binding Rossmann-like Domain"/>
    <property type="match status" value="1"/>
</dbReference>
<dbReference type="AlphaFoldDB" id="A0A292YR13"/>
<name>A0A292YR13_9BACL</name>
<dbReference type="SUPFAM" id="SSF51735">
    <property type="entry name" value="NAD(P)-binding Rossmann-fold domains"/>
    <property type="match status" value="1"/>
</dbReference>
<evidence type="ECO:0000259" key="1">
    <source>
        <dbReference type="PROSITE" id="PS51850"/>
    </source>
</evidence>
<evidence type="ECO:0000313" key="3">
    <source>
        <dbReference type="Proteomes" id="UP000217785"/>
    </source>
</evidence>
<comment type="caution">
    <text evidence="2">The sequence shown here is derived from an EMBL/GenBank/DDBJ whole genome shotgun (WGS) entry which is preliminary data.</text>
</comment>
<protein>
    <submittedName>
        <fullName evidence="2">Ketol-acid reductoisomerase</fullName>
    </submittedName>
</protein>
<dbReference type="EMBL" id="BDUF01000095">
    <property type="protein sequence ID" value="GAX91351.1"/>
    <property type="molecule type" value="Genomic_DNA"/>
</dbReference>
<sequence length="71" mass="8035">MQDQSFFAGKTVAILGYDSTGQKQAKKLRDIGIRVIVGVREGWNQDLAKQDGFEVYNLYEAVQQADIVQVW</sequence>
<reference evidence="3" key="1">
    <citation type="submission" date="2017-07" db="EMBL/GenBank/DDBJ databases">
        <title>Draft genome sequence of Effusibacillus lacus strain skLN1.</title>
        <authorList>
            <person name="Watanabe M."/>
            <person name="Kojima H."/>
            <person name="Fukui M."/>
        </authorList>
    </citation>
    <scope>NUCLEOTIDE SEQUENCE [LARGE SCALE GENOMIC DNA]</scope>
    <source>
        <strain evidence="3">skLN1</strain>
    </source>
</reference>
<proteinExistence type="predicted"/>
<accession>A0A292YR13</accession>
<gene>
    <name evidence="2" type="ORF">EFBL_3020</name>
</gene>
<dbReference type="PROSITE" id="PS51850">
    <property type="entry name" value="KARI_N"/>
    <property type="match status" value="1"/>
</dbReference>
<dbReference type="RefSeq" id="WP_096183071.1">
    <property type="nucleotide sequence ID" value="NZ_BDUF01000095.1"/>
</dbReference>